<feature type="compositionally biased region" description="Polar residues" evidence="5">
    <location>
        <begin position="730"/>
        <end position="739"/>
    </location>
</feature>
<reference evidence="9" key="1">
    <citation type="journal article" date="2019" name="Int. J. Syst. Evol. Microbiol.">
        <title>The Global Catalogue of Microorganisms (GCM) 10K type strain sequencing project: providing services to taxonomists for standard genome sequencing and annotation.</title>
        <authorList>
            <consortium name="The Broad Institute Genomics Platform"/>
            <consortium name="The Broad Institute Genome Sequencing Center for Infectious Disease"/>
            <person name="Wu L."/>
            <person name="Ma J."/>
        </authorList>
    </citation>
    <scope>NUCLEOTIDE SEQUENCE [LARGE SCALE GENOMIC DNA]</scope>
    <source>
        <strain evidence="9">CGMCC 1.15180</strain>
    </source>
</reference>
<feature type="compositionally biased region" description="Low complexity" evidence="5">
    <location>
        <begin position="699"/>
        <end position="715"/>
    </location>
</feature>
<feature type="transmembrane region" description="Helical" evidence="6">
    <location>
        <begin position="453"/>
        <end position="475"/>
    </location>
</feature>
<gene>
    <name evidence="8" type="ORF">ACFP4F_13975</name>
</gene>
<comment type="caution">
    <text evidence="8">The sequence shown here is derived from an EMBL/GenBank/DDBJ whole genome shotgun (WGS) entry which is preliminary data.</text>
</comment>
<sequence length="739" mass="78161">MSEVKAWCSAIQHSFRAGLKMERVLSDPWAIGRAVLAVVAASVVGSLLDDPPAWAMMTVGAFICGIGTLLAPVRHRAVNALVLGVGFSLATLIGVYLHPMGWWFLIVLAVASYVAGLWRALGVAPGIRACLVTIGLMITADLSPGIPAGLTMVQWIAVGSAMVFVAQLLPPYGRRHPAQRKAVAALYRSLASTARAAEPAGYLSSAPFTAARSALDLLPAFARPAAAPLFGLLSEAEGIRRALHFLPRTARVPRTAIAEALDAVAGTVLTARRQDADAEALRLLDSWRGPEADALLPRLREAARLADHWLEARGPEGLDQVLDAFPAENALRSGWRRLSAEMRPGAPLFRHAIRIAVGTAAGEAVGRAFGDFWGHALPDHGFWAALTTMLVLFPDYGHTFARGWSRPIGSILGGIVAWVVLLPGGWSAGGLVIGASVLAACVFLTLRVGQLALNFFITAWIVFLISRLGSAPGLIEWGRPADTLVGALLGLVVFVVIPTYHHHRTHELLADWLRVQQQLLPVLVTGYAEAGAVDPAGIDVLRRQSRQARERLDGAIASLGHEPRRHRARWTAEELAGIQRSVYEITQCAALLYDGLPGRPADAVPETAEFAAVLDHHLAELAAVVAAKGRPYPGVLRAAFDATAARSGLADLVDRTAPDGVAHARGRALTLCLHTVTAVEELVSRLASGAQTDARTDAEAGPEAGPAAGAQAPAGSRSNAVRNDRAPLSYVTTAQTTGS</sequence>
<protein>
    <submittedName>
        <fullName evidence="8">FUSC family protein</fullName>
    </submittedName>
</protein>
<feature type="transmembrane region" description="Helical" evidence="6">
    <location>
        <begin position="152"/>
        <end position="172"/>
    </location>
</feature>
<dbReference type="RefSeq" id="WP_031058097.1">
    <property type="nucleotide sequence ID" value="NZ_JBHSPX010000004.1"/>
</dbReference>
<evidence type="ECO:0000256" key="5">
    <source>
        <dbReference type="SAM" id="MobiDB-lite"/>
    </source>
</evidence>
<keyword evidence="4 6" id="KW-0472">Membrane</keyword>
<evidence type="ECO:0000256" key="3">
    <source>
        <dbReference type="ARBA" id="ARBA00022989"/>
    </source>
</evidence>
<feature type="transmembrane region" description="Helical" evidence="6">
    <location>
        <begin position="102"/>
        <end position="121"/>
    </location>
</feature>
<evidence type="ECO:0000256" key="4">
    <source>
        <dbReference type="ARBA" id="ARBA00023136"/>
    </source>
</evidence>
<feature type="transmembrane region" description="Helical" evidence="6">
    <location>
        <begin position="54"/>
        <end position="71"/>
    </location>
</feature>
<keyword evidence="2 6" id="KW-0812">Transmembrane</keyword>
<keyword evidence="3 6" id="KW-1133">Transmembrane helix</keyword>
<evidence type="ECO:0000256" key="6">
    <source>
        <dbReference type="SAM" id="Phobius"/>
    </source>
</evidence>
<evidence type="ECO:0000256" key="2">
    <source>
        <dbReference type="ARBA" id="ARBA00022692"/>
    </source>
</evidence>
<feature type="transmembrane region" description="Helical" evidence="6">
    <location>
        <begin position="128"/>
        <end position="146"/>
    </location>
</feature>
<proteinExistence type="predicted"/>
<evidence type="ECO:0000313" key="9">
    <source>
        <dbReference type="Proteomes" id="UP001596139"/>
    </source>
</evidence>
<feature type="transmembrane region" description="Helical" evidence="6">
    <location>
        <begin position="404"/>
        <end position="422"/>
    </location>
</feature>
<evidence type="ECO:0000313" key="8">
    <source>
        <dbReference type="EMBL" id="MFC6063662.1"/>
    </source>
</evidence>
<feature type="domain" description="Integral membrane bound transporter" evidence="7">
    <location>
        <begin position="368"/>
        <end position="493"/>
    </location>
</feature>
<feature type="region of interest" description="Disordered" evidence="5">
    <location>
        <begin position="690"/>
        <end position="739"/>
    </location>
</feature>
<organism evidence="8 9">
    <name type="scientific">Streptomyces ochraceiscleroticus</name>
    <dbReference type="NCBI Taxonomy" id="47761"/>
    <lineage>
        <taxon>Bacteria</taxon>
        <taxon>Bacillati</taxon>
        <taxon>Actinomycetota</taxon>
        <taxon>Actinomycetes</taxon>
        <taxon>Kitasatosporales</taxon>
        <taxon>Streptomycetaceae</taxon>
        <taxon>Streptomyces</taxon>
    </lineage>
</organism>
<keyword evidence="9" id="KW-1185">Reference proteome</keyword>
<dbReference type="Pfam" id="PF13515">
    <property type="entry name" value="FUSC_2"/>
    <property type="match status" value="1"/>
</dbReference>
<evidence type="ECO:0000259" key="7">
    <source>
        <dbReference type="Pfam" id="PF13515"/>
    </source>
</evidence>
<name>A0ABW1MJY4_9ACTN</name>
<evidence type="ECO:0000256" key="1">
    <source>
        <dbReference type="ARBA" id="ARBA00004141"/>
    </source>
</evidence>
<feature type="transmembrane region" description="Helical" evidence="6">
    <location>
        <begin position="481"/>
        <end position="500"/>
    </location>
</feature>
<dbReference type="EMBL" id="JBHSPX010000004">
    <property type="protein sequence ID" value="MFC6063662.1"/>
    <property type="molecule type" value="Genomic_DNA"/>
</dbReference>
<dbReference type="InterPro" id="IPR049453">
    <property type="entry name" value="Memb_transporter_dom"/>
</dbReference>
<comment type="subcellular location">
    <subcellularLocation>
        <location evidence="1">Membrane</location>
        <topology evidence="1">Multi-pass membrane protein</topology>
    </subcellularLocation>
</comment>
<feature type="transmembrane region" description="Helical" evidence="6">
    <location>
        <begin position="78"/>
        <end position="96"/>
    </location>
</feature>
<feature type="transmembrane region" description="Helical" evidence="6">
    <location>
        <begin position="30"/>
        <end position="48"/>
    </location>
</feature>
<dbReference type="Proteomes" id="UP001596139">
    <property type="component" value="Unassembled WGS sequence"/>
</dbReference>
<accession>A0ABW1MJY4</accession>